<feature type="active site" description="Charge relay system" evidence="1">
    <location>
        <position position="406"/>
    </location>
</feature>
<dbReference type="SUPFAM" id="SSF53474">
    <property type="entry name" value="alpha/beta-Hydrolases"/>
    <property type="match status" value="1"/>
</dbReference>
<dbReference type="InterPro" id="IPR039069">
    <property type="entry name" value="CE7"/>
</dbReference>
<evidence type="ECO:0000259" key="3">
    <source>
        <dbReference type="Pfam" id="PF05448"/>
    </source>
</evidence>
<dbReference type="EMBL" id="AQHR01000085">
    <property type="protein sequence ID" value="EON76384.1"/>
    <property type="molecule type" value="Genomic_DNA"/>
</dbReference>
<proteinExistence type="predicted"/>
<dbReference type="AlphaFoldDB" id="R7ZQU5"/>
<accession>R7ZQU5</accession>
<evidence type="ECO:0000313" key="5">
    <source>
        <dbReference type="Proteomes" id="UP000013909"/>
    </source>
</evidence>
<dbReference type="PATRIC" id="fig|1288963.3.peg.2821"/>
<dbReference type="Proteomes" id="UP000013909">
    <property type="component" value="Unassembled WGS sequence"/>
</dbReference>
<dbReference type="PANTHER" id="PTHR40111">
    <property type="entry name" value="CEPHALOSPORIN-C DEACETYLASE"/>
    <property type="match status" value="1"/>
</dbReference>
<comment type="caution">
    <text evidence="4">The sequence shown here is derived from an EMBL/GenBank/DDBJ whole genome shotgun (WGS) entry which is preliminary data.</text>
</comment>
<dbReference type="Pfam" id="PF05448">
    <property type="entry name" value="AXE1"/>
    <property type="match status" value="1"/>
</dbReference>
<dbReference type="STRING" id="1232681.ADIS_2834"/>
<dbReference type="GO" id="GO:0052689">
    <property type="term" value="F:carboxylic ester hydrolase activity"/>
    <property type="evidence" value="ECO:0007669"/>
    <property type="project" value="TreeGrafter"/>
</dbReference>
<dbReference type="InterPro" id="IPR029058">
    <property type="entry name" value="AB_hydrolase_fold"/>
</dbReference>
<evidence type="ECO:0000256" key="2">
    <source>
        <dbReference type="SAM" id="SignalP"/>
    </source>
</evidence>
<sequence length="428" mass="47775">MTQKKVLLFLISILLATYGFSQSQNGDLIRIMVSPVNPEMIYVIGEDITFDVAVYKFGKLIQNATIGYSAGPELMDPTNQGTLTFPTGTGKIQGGKMTAPGFVRCYVTYTENGVTYQNSGTAGVNPDQIRPTTTLPDDFQSFWQEQLKQLSAIPIEAELTLMPERSTHHSNVYHVSFRNITGRIYGVLTRPKKPGKYPALLVVPGAGIRPYQAIHTDKDIITLQIGIHGIPVNLYQSTLYQDLAQGPLANYNTFNLEDRDRYYYRRVYLGCVRAVDFIFSLDEFDGKNMGVMGGSQGGALSIVTAGLDTRITGLVSYYPALSDLTGYLYGRAGGWPHLFKNDFTNQPAKIETSKYYDVVNFARFVNVPGLYSFGFNDNVCPPTSMYAAYNTIEAQKELSIYQDAAHWRYPEQVREGEAWMFEKLGVNP</sequence>
<dbReference type="PANTHER" id="PTHR40111:SF1">
    <property type="entry name" value="CEPHALOSPORIN-C DEACETYLASE"/>
    <property type="match status" value="1"/>
</dbReference>
<keyword evidence="5" id="KW-1185">Reference proteome</keyword>
<evidence type="ECO:0000256" key="1">
    <source>
        <dbReference type="PIRSR" id="PIRSR639069-1"/>
    </source>
</evidence>
<feature type="domain" description="Acetyl xylan esterase" evidence="3">
    <location>
        <begin position="130"/>
        <end position="412"/>
    </location>
</feature>
<dbReference type="RefSeq" id="WP_010854968.1">
    <property type="nucleotide sequence ID" value="NZ_AQHR01000085.1"/>
</dbReference>
<feature type="active site" description="Charge relay system" evidence="1">
    <location>
        <position position="377"/>
    </location>
</feature>
<organism evidence="4 5">
    <name type="scientific">Lunatimonas lonarensis</name>
    <dbReference type="NCBI Taxonomy" id="1232681"/>
    <lineage>
        <taxon>Bacteria</taxon>
        <taxon>Pseudomonadati</taxon>
        <taxon>Bacteroidota</taxon>
        <taxon>Cytophagia</taxon>
        <taxon>Cytophagales</taxon>
        <taxon>Cyclobacteriaceae</taxon>
    </lineage>
</organism>
<dbReference type="OrthoDB" id="3668964at2"/>
<evidence type="ECO:0000313" key="4">
    <source>
        <dbReference type="EMBL" id="EON76384.1"/>
    </source>
</evidence>
<name>R7ZQU5_9BACT</name>
<dbReference type="GO" id="GO:0005976">
    <property type="term" value="P:polysaccharide metabolic process"/>
    <property type="evidence" value="ECO:0007669"/>
    <property type="project" value="TreeGrafter"/>
</dbReference>
<keyword evidence="2" id="KW-0732">Signal</keyword>
<protein>
    <recommendedName>
        <fullName evidence="3">Acetyl xylan esterase domain-containing protein</fullName>
    </recommendedName>
</protein>
<feature type="signal peptide" evidence="2">
    <location>
        <begin position="1"/>
        <end position="21"/>
    </location>
</feature>
<gene>
    <name evidence="4" type="ORF">ADIS_2834</name>
</gene>
<reference evidence="4 5" key="1">
    <citation type="submission" date="2013-02" db="EMBL/GenBank/DDBJ databases">
        <title>A novel strain isolated from Lonar lake, Maharashtra, India.</title>
        <authorList>
            <person name="Singh A."/>
        </authorList>
    </citation>
    <scope>NUCLEOTIDE SEQUENCE [LARGE SCALE GENOMIC DNA]</scope>
    <source>
        <strain evidence="4 5">AK24</strain>
    </source>
</reference>
<dbReference type="InterPro" id="IPR008391">
    <property type="entry name" value="AXE1_dom"/>
</dbReference>
<feature type="chain" id="PRO_5004461845" description="Acetyl xylan esterase domain-containing protein" evidence="2">
    <location>
        <begin position="22"/>
        <end position="428"/>
    </location>
</feature>
<dbReference type="Gene3D" id="3.40.50.1820">
    <property type="entry name" value="alpha/beta hydrolase"/>
    <property type="match status" value="1"/>
</dbReference>
<feature type="active site" description="Nucleophile" evidence="1">
    <location>
        <position position="295"/>
    </location>
</feature>